<evidence type="ECO:0000256" key="3">
    <source>
        <dbReference type="ARBA" id="ARBA00022692"/>
    </source>
</evidence>
<comment type="subcellular location">
    <subcellularLocation>
        <location evidence="1">Cell membrane</location>
        <topology evidence="1">Multi-pass membrane protein</topology>
    </subcellularLocation>
</comment>
<evidence type="ECO:0000256" key="4">
    <source>
        <dbReference type="ARBA" id="ARBA00022989"/>
    </source>
</evidence>
<dbReference type="GO" id="GO:0005886">
    <property type="term" value="C:plasma membrane"/>
    <property type="evidence" value="ECO:0007669"/>
    <property type="project" value="UniProtKB-SubCell"/>
</dbReference>
<feature type="transmembrane region" description="Helical" evidence="6">
    <location>
        <begin position="110"/>
        <end position="132"/>
    </location>
</feature>
<evidence type="ECO:0000256" key="1">
    <source>
        <dbReference type="ARBA" id="ARBA00004651"/>
    </source>
</evidence>
<name>A0A941DTF6_9BACI</name>
<evidence type="ECO:0000256" key="6">
    <source>
        <dbReference type="SAM" id="Phobius"/>
    </source>
</evidence>
<keyword evidence="8" id="KW-1185">Reference proteome</keyword>
<dbReference type="EMBL" id="JAGSOT010000006">
    <property type="protein sequence ID" value="MBR7795072.1"/>
    <property type="molecule type" value="Genomic_DNA"/>
</dbReference>
<keyword evidence="5 6" id="KW-0472">Membrane</keyword>
<feature type="transmembrane region" description="Helical" evidence="6">
    <location>
        <begin position="70"/>
        <end position="89"/>
    </location>
</feature>
<comment type="caution">
    <text evidence="7">The sequence shown here is derived from an EMBL/GenBank/DDBJ whole genome shotgun (WGS) entry which is preliminary data.</text>
</comment>
<keyword evidence="4 6" id="KW-1133">Transmembrane helix</keyword>
<keyword evidence="2" id="KW-1003">Cell membrane</keyword>
<dbReference type="Pfam" id="PF09678">
    <property type="entry name" value="Caa3_CtaG"/>
    <property type="match status" value="1"/>
</dbReference>
<dbReference type="Proteomes" id="UP000675284">
    <property type="component" value="Unassembled WGS sequence"/>
</dbReference>
<protein>
    <submittedName>
        <fullName evidence="7">Cytochrome c oxidase assembly protein</fullName>
    </submittedName>
</protein>
<sequence length="265" mass="30540">MSIEMLLVGQQWNIPLLCALILIVIGYILLFIKKRLTINTKSQPILLIFSLCLFYLTIGSPLSAISHFNFSFHMIQMSIVYFIIPPLFIRSSPKLHVRTRNSFLGIQIRLNMKLLTISALLLFAILFFLYHLPVVMQFIFKYPMIRIPYLVALFILAFFMWWPLASTKAKIYFDQKQKRKFVLLSAMILMPACMIFIISALFNGMHHPFLNHVITQLCIPPTVEQTSVVPFSFDTRIDQGIAGFSMLGIHKIGLKLSTHLNKHCS</sequence>
<gene>
    <name evidence="7" type="ORF">KCX74_03335</name>
</gene>
<evidence type="ECO:0000256" key="5">
    <source>
        <dbReference type="ARBA" id="ARBA00023136"/>
    </source>
</evidence>
<feature type="transmembrane region" description="Helical" evidence="6">
    <location>
        <begin position="44"/>
        <end position="64"/>
    </location>
</feature>
<feature type="transmembrane region" description="Helical" evidence="6">
    <location>
        <begin position="12"/>
        <end position="32"/>
    </location>
</feature>
<reference evidence="7" key="1">
    <citation type="submission" date="2021-04" db="EMBL/GenBank/DDBJ databases">
        <title>Isolation and polyphasic classification of algal microorganism.</title>
        <authorList>
            <person name="Wang S."/>
        </authorList>
    </citation>
    <scope>NUCLEOTIDE SEQUENCE</scope>
    <source>
        <strain evidence="7">720a</strain>
    </source>
</reference>
<dbReference type="AlphaFoldDB" id="A0A941DTF6"/>
<feature type="transmembrane region" description="Helical" evidence="6">
    <location>
        <begin position="144"/>
        <end position="162"/>
    </location>
</feature>
<dbReference type="InterPro" id="IPR019108">
    <property type="entry name" value="Caa3_assmbl_CtaG-rel"/>
</dbReference>
<feature type="transmembrane region" description="Helical" evidence="6">
    <location>
        <begin position="182"/>
        <end position="202"/>
    </location>
</feature>
<evidence type="ECO:0000313" key="8">
    <source>
        <dbReference type="Proteomes" id="UP000675284"/>
    </source>
</evidence>
<dbReference type="RefSeq" id="WP_121604989.1">
    <property type="nucleotide sequence ID" value="NZ_CP115959.1"/>
</dbReference>
<evidence type="ECO:0000313" key="7">
    <source>
        <dbReference type="EMBL" id="MBR7795072.1"/>
    </source>
</evidence>
<keyword evidence="3 6" id="KW-0812">Transmembrane</keyword>
<accession>A0A941DTF6</accession>
<proteinExistence type="predicted"/>
<evidence type="ECO:0000256" key="2">
    <source>
        <dbReference type="ARBA" id="ARBA00022475"/>
    </source>
</evidence>
<organism evidence="7 8">
    <name type="scientific">Virgibacillus salarius</name>
    <dbReference type="NCBI Taxonomy" id="447199"/>
    <lineage>
        <taxon>Bacteria</taxon>
        <taxon>Bacillati</taxon>
        <taxon>Bacillota</taxon>
        <taxon>Bacilli</taxon>
        <taxon>Bacillales</taxon>
        <taxon>Bacillaceae</taxon>
        <taxon>Virgibacillus</taxon>
    </lineage>
</organism>